<evidence type="ECO:0000256" key="2">
    <source>
        <dbReference type="ARBA" id="ARBA00023315"/>
    </source>
</evidence>
<dbReference type="Pfam" id="PF00583">
    <property type="entry name" value="Acetyltransf_1"/>
    <property type="match status" value="1"/>
</dbReference>
<dbReference type="SUPFAM" id="SSF55729">
    <property type="entry name" value="Acyl-CoA N-acyltransferases (Nat)"/>
    <property type="match status" value="1"/>
</dbReference>
<keyword evidence="2" id="KW-0012">Acyltransferase</keyword>
<dbReference type="EMBL" id="WOAD01000029">
    <property type="protein sequence ID" value="MUI38387.1"/>
    <property type="molecule type" value="Genomic_DNA"/>
</dbReference>
<evidence type="ECO:0000313" key="5">
    <source>
        <dbReference type="EMBL" id="RPM09162.1"/>
    </source>
</evidence>
<dbReference type="InterPro" id="IPR000182">
    <property type="entry name" value="GNAT_dom"/>
</dbReference>
<dbReference type="InterPro" id="IPR051016">
    <property type="entry name" value="Diverse_Substrate_AcTransf"/>
</dbReference>
<keyword evidence="1 4" id="KW-0808">Transferase</keyword>
<reference evidence="5 6" key="2">
    <citation type="submission" date="2019-01" db="EMBL/GenBank/DDBJ databases">
        <title>The Pseudomonas aeruginosa pan-genome provides new insights on its population structure, horizontal gene transfer and pathogenicity.</title>
        <authorList>
            <person name="Freschi L."/>
            <person name="Vincent A.T."/>
            <person name="Jeukens J."/>
            <person name="Emond-Rheault J.-G."/>
            <person name="Kukavica-Ibrulj I."/>
            <person name="Dupont M.-J."/>
            <person name="Charette S.J."/>
            <person name="Boyle B."/>
            <person name="Levesque R.C."/>
        </authorList>
    </citation>
    <scope>NUCLEOTIDE SEQUENCE [LARGE SCALE GENOMIC DNA]</scope>
    <source>
        <strain evidence="5 6">PA-W36</strain>
    </source>
</reference>
<dbReference type="AlphaFoldDB" id="A0A0C6ERD6"/>
<dbReference type="PANTHER" id="PTHR10545">
    <property type="entry name" value="DIAMINE N-ACETYLTRANSFERASE"/>
    <property type="match status" value="1"/>
</dbReference>
<dbReference type="Proteomes" id="UP000433532">
    <property type="component" value="Unassembled WGS sequence"/>
</dbReference>
<evidence type="ECO:0000313" key="4">
    <source>
        <dbReference type="EMBL" id="MUI38387.1"/>
    </source>
</evidence>
<dbReference type="RefSeq" id="WP_003110534.1">
    <property type="nucleotide sequence ID" value="NZ_AP014651.1"/>
</dbReference>
<evidence type="ECO:0000259" key="3">
    <source>
        <dbReference type="PROSITE" id="PS51186"/>
    </source>
</evidence>
<name>A0A0C6ERD6_PSEAI</name>
<reference evidence="5 6" key="1">
    <citation type="submission" date="2017-08" db="EMBL/GenBank/DDBJ databases">
        <authorList>
            <person name="Feschi L."/>
            <person name="Jeukens J."/>
            <person name="Emond-Rheault J.-G."/>
            <person name="Kukavica-Ibrulj I."/>
            <person name="Boyle B."/>
            <person name="Levesque R.C."/>
        </authorList>
    </citation>
    <scope>NUCLEOTIDE SEQUENCE [LARGE SCALE GENOMIC DNA]</scope>
    <source>
        <strain evidence="5 6">PA-W36</strain>
    </source>
</reference>
<protein>
    <submittedName>
        <fullName evidence="4 5">N-acetyltransferase</fullName>
    </submittedName>
</protein>
<dbReference type="Gene3D" id="3.40.630.30">
    <property type="match status" value="1"/>
</dbReference>
<gene>
    <name evidence="4" type="ORF">GNQ48_25615</name>
    <name evidence="5" type="ORF">IPC1295_24950</name>
</gene>
<evidence type="ECO:0000256" key="1">
    <source>
        <dbReference type="ARBA" id="ARBA00022679"/>
    </source>
</evidence>
<dbReference type="PROSITE" id="PS51186">
    <property type="entry name" value="GNAT"/>
    <property type="match status" value="1"/>
</dbReference>
<dbReference type="FunFam" id="3.40.630.30:FF:000066">
    <property type="entry name" value="Histone acetyltransferase"/>
    <property type="match status" value="1"/>
</dbReference>
<organism evidence="4 7">
    <name type="scientific">Pseudomonas aeruginosa</name>
    <dbReference type="NCBI Taxonomy" id="287"/>
    <lineage>
        <taxon>Bacteria</taxon>
        <taxon>Pseudomonadati</taxon>
        <taxon>Pseudomonadota</taxon>
        <taxon>Gammaproteobacteria</taxon>
        <taxon>Pseudomonadales</taxon>
        <taxon>Pseudomonadaceae</taxon>
        <taxon>Pseudomonas</taxon>
    </lineage>
</organism>
<feature type="domain" description="N-acetyltransferase" evidence="3">
    <location>
        <begin position="8"/>
        <end position="152"/>
    </location>
</feature>
<evidence type="ECO:0000313" key="6">
    <source>
        <dbReference type="Proteomes" id="UP000284767"/>
    </source>
</evidence>
<dbReference type="InterPro" id="IPR016181">
    <property type="entry name" value="Acyl_CoA_acyltransferase"/>
</dbReference>
<dbReference type="PANTHER" id="PTHR10545:SF42">
    <property type="entry name" value="ACETYLTRANSFERASE"/>
    <property type="match status" value="1"/>
</dbReference>
<sequence>MQSLHTLVSVRPVAHEDFEQWLEHWKAYQAFYEVELSAQTTEATWRRFFDEGEPMHCAVASDGRRLHGIVNFLYHRSTWAAQDVCYLEDLYVSPDVRGQQIGKQLIEYVRRQAEERRCARLYWHTQESNHRAQRLYDWVADKPGVIEYRIEL</sequence>
<comment type="caution">
    <text evidence="4">The sequence shown here is derived from an EMBL/GenBank/DDBJ whole genome shotgun (WGS) entry which is preliminary data.</text>
</comment>
<dbReference type="EMBL" id="NSNE01000017">
    <property type="protein sequence ID" value="RPM09162.1"/>
    <property type="molecule type" value="Genomic_DNA"/>
</dbReference>
<reference evidence="4 7" key="3">
    <citation type="submission" date="2019-11" db="EMBL/GenBank/DDBJ databases">
        <title>Genomes of ocular Pseudomonas aeruginosa isolates.</title>
        <authorList>
            <person name="Khan M."/>
            <person name="Rice S.A."/>
            <person name="Willcox M.D.P."/>
            <person name="Stapleton F."/>
        </authorList>
    </citation>
    <scope>NUCLEOTIDE SEQUENCE [LARGE SCALE GENOMIC DNA]</scope>
    <source>
        <strain evidence="4 7">PA221</strain>
    </source>
</reference>
<proteinExistence type="predicted"/>
<evidence type="ECO:0000313" key="7">
    <source>
        <dbReference type="Proteomes" id="UP000433532"/>
    </source>
</evidence>
<accession>A0A0C6ERD6</accession>
<dbReference type="Proteomes" id="UP000284767">
    <property type="component" value="Unassembled WGS sequence"/>
</dbReference>
<dbReference type="GO" id="GO:0008080">
    <property type="term" value="F:N-acetyltransferase activity"/>
    <property type="evidence" value="ECO:0007669"/>
    <property type="project" value="TreeGrafter"/>
</dbReference>
<dbReference type="CDD" id="cd04301">
    <property type="entry name" value="NAT_SF"/>
    <property type="match status" value="1"/>
</dbReference>